<dbReference type="SMART" id="SM00950">
    <property type="entry name" value="Piwi"/>
    <property type="match status" value="1"/>
</dbReference>
<name>A0A7L4UNB0_BALHA</name>
<feature type="domain" description="Piwi" evidence="3">
    <location>
        <begin position="323"/>
        <end position="611"/>
    </location>
</feature>
<comment type="similarity">
    <text evidence="1">Belongs to the argonaute family. Long pAgo subfamily.</text>
</comment>
<accession>A0A7L4UNB0</accession>
<dbReference type="InterPro" id="IPR012337">
    <property type="entry name" value="RNaseH-like_sf"/>
</dbReference>
<proteinExistence type="inferred from homology"/>
<dbReference type="OrthoDB" id="580851at2"/>
<dbReference type="PROSITE" id="PS50822">
    <property type="entry name" value="PIWI"/>
    <property type="match status" value="1"/>
</dbReference>
<evidence type="ECO:0000259" key="3">
    <source>
        <dbReference type="PROSITE" id="PS50822"/>
    </source>
</evidence>
<dbReference type="EMBL" id="QENZ01000005">
    <property type="protein sequence ID" value="PVX50111.1"/>
    <property type="molecule type" value="Genomic_DNA"/>
</dbReference>
<sequence length="628" mass="73111">MSNIRLNFLPITDQEFEFNIYRKEIEGAIEKNSGLKWYRLFPDSEATERKNYYVSTDKEDGFESFSCHPNHNIDLTKWYLFESLKKSVTNSNLTIEYSFYQRHKINEIQFTVNEFNEGKQLVILSPYYLRQEDKHGFLIDFKFRKAENTSFNKEVQRLSLSLDEKYRSNKNYYLDKHRLFQGFLKSNFQSIKSFNISDSVINLSDELMSVSCNHLDKKQYIFSKNRTSSSQFLGIKNYGPLNIVSDDVQFVFIFEDRFKTFANDIFLSLIGKANPGTFPGMEAMFKIKLDKTKVKRVSISDYSNPELLKAVDKVVEFSKDKKTIAVFIEDYSEEEGNSEPYYFLKYQFLKKDIPLQVLNYQKLSARNTLKWSTSNIGLQVFSKLGGKPWIVKPSNTDCLILGIGSSHKKDKETGKIQRFFAYSICLDSSGLYKKLEVLAEDEDETNYLQSLQNGLVQLLSNDDFSNYKSCVLHLPFKIKRSEIKALEQAINEVSNLDFTVVKINVDNRFFGFSNHNTLVPYESSYIQLASNQFLVWFEGLNYGKEIVDKRLSNPVHLEFLNIGARVEDYKSYLQDIINLSGANWRGFNAKSVPISIYYSKIITEYISEFGDIVDVEQMSVTNDKPWFL</sequence>
<evidence type="ECO:0000313" key="4">
    <source>
        <dbReference type="EMBL" id="PVX50111.1"/>
    </source>
</evidence>
<dbReference type="Proteomes" id="UP000251835">
    <property type="component" value="Unassembled WGS sequence"/>
</dbReference>
<evidence type="ECO:0000313" key="5">
    <source>
        <dbReference type="Proteomes" id="UP000251835"/>
    </source>
</evidence>
<dbReference type="GO" id="GO:0003676">
    <property type="term" value="F:nucleic acid binding"/>
    <property type="evidence" value="ECO:0007669"/>
    <property type="project" value="InterPro"/>
</dbReference>
<dbReference type="AlphaFoldDB" id="A0A7L4UNB0"/>
<dbReference type="InterPro" id="IPR003165">
    <property type="entry name" value="Piwi"/>
</dbReference>
<dbReference type="RefSeq" id="WP_116496960.1">
    <property type="nucleotide sequence ID" value="NZ_QENZ01000005.1"/>
</dbReference>
<dbReference type="InterPro" id="IPR036397">
    <property type="entry name" value="RNaseH_sf"/>
</dbReference>
<dbReference type="Gene3D" id="3.40.50.2300">
    <property type="match status" value="1"/>
</dbReference>
<protein>
    <recommendedName>
        <fullName evidence="2">Protein argonaute</fullName>
    </recommendedName>
</protein>
<dbReference type="Pfam" id="PF02171">
    <property type="entry name" value="Piwi"/>
    <property type="match status" value="1"/>
</dbReference>
<dbReference type="SUPFAM" id="SSF53098">
    <property type="entry name" value="Ribonuclease H-like"/>
    <property type="match status" value="1"/>
</dbReference>
<reference evidence="4 5" key="1">
    <citation type="submission" date="2018-05" db="EMBL/GenBank/DDBJ databases">
        <title>Genomic Encyclopedia of Type Strains, Phase IV (KMG-IV): sequencing the most valuable type-strain genomes for metagenomic binning, comparative biology and taxonomic classification.</title>
        <authorList>
            <person name="Goeker M."/>
        </authorList>
    </citation>
    <scope>NUCLEOTIDE SEQUENCE [LARGE SCALE GENOMIC DNA]</scope>
    <source>
        <strain evidence="4 5">DSM 28579</strain>
    </source>
</reference>
<comment type="caution">
    <text evidence="4">The sequence shown here is derived from an EMBL/GenBank/DDBJ whole genome shotgun (WGS) entry which is preliminary data.</text>
</comment>
<evidence type="ECO:0000256" key="2">
    <source>
        <dbReference type="ARBA" id="ARBA00035032"/>
    </source>
</evidence>
<evidence type="ECO:0000256" key="1">
    <source>
        <dbReference type="ARBA" id="ARBA00035012"/>
    </source>
</evidence>
<gene>
    <name evidence="4" type="ORF">C7377_1761</name>
</gene>
<keyword evidence="5" id="KW-1185">Reference proteome</keyword>
<dbReference type="Gene3D" id="3.30.420.10">
    <property type="entry name" value="Ribonuclease H-like superfamily/Ribonuclease H"/>
    <property type="match status" value="1"/>
</dbReference>
<organism evidence="4 5">
    <name type="scientific">Balneicella halophila</name>
    <dbReference type="NCBI Taxonomy" id="1537566"/>
    <lineage>
        <taxon>Bacteria</taxon>
        <taxon>Pseudomonadati</taxon>
        <taxon>Bacteroidota</taxon>
        <taxon>Bacteroidia</taxon>
        <taxon>Bacteroidales</taxon>
        <taxon>Balneicellaceae</taxon>
        <taxon>Balneicella</taxon>
    </lineage>
</organism>